<evidence type="ECO:0000256" key="5">
    <source>
        <dbReference type="ARBA" id="ARBA00023315"/>
    </source>
</evidence>
<dbReference type="InterPro" id="IPR050644">
    <property type="entry name" value="PG_Glycine_Bridge_Synth"/>
</dbReference>
<gene>
    <name evidence="8" type="ORF">WOA13_01055</name>
</gene>
<dbReference type="GO" id="GO:0016746">
    <property type="term" value="F:acyltransferase activity"/>
    <property type="evidence" value="ECO:0007669"/>
    <property type="project" value="UniProtKB-KW"/>
</dbReference>
<evidence type="ECO:0000313" key="8">
    <source>
        <dbReference type="EMBL" id="MEL4304426.1"/>
    </source>
</evidence>
<keyword evidence="3" id="KW-0133">Cell shape</keyword>
<dbReference type="PROSITE" id="PS51191">
    <property type="entry name" value="FEMABX"/>
    <property type="match status" value="1"/>
</dbReference>
<comment type="similarity">
    <text evidence="1">Belongs to the FemABX family.</text>
</comment>
<name>A0ABU9KPV6_9EURY</name>
<dbReference type="InterPro" id="IPR003447">
    <property type="entry name" value="FEMABX"/>
</dbReference>
<evidence type="ECO:0000256" key="1">
    <source>
        <dbReference type="ARBA" id="ARBA00009943"/>
    </source>
</evidence>
<dbReference type="EC" id="2.3.1.-" evidence="8"/>
<proteinExistence type="inferred from homology"/>
<dbReference type="Gene3D" id="3.40.630.30">
    <property type="match status" value="2"/>
</dbReference>
<reference evidence="8 9" key="1">
    <citation type="submission" date="2024-04" db="EMBL/GenBank/DDBJ databases">
        <title>Methanococcoides sp. LMO-2.</title>
        <authorList>
            <person name="Liang L."/>
        </authorList>
    </citation>
    <scope>NUCLEOTIDE SEQUENCE [LARGE SCALE GENOMIC DNA]</scope>
    <source>
        <strain evidence="8 9">LMO-2</strain>
    </source>
</reference>
<evidence type="ECO:0000256" key="6">
    <source>
        <dbReference type="ARBA" id="ARBA00023316"/>
    </source>
</evidence>
<evidence type="ECO:0000256" key="2">
    <source>
        <dbReference type="ARBA" id="ARBA00022679"/>
    </source>
</evidence>
<dbReference type="Proteomes" id="UP001396646">
    <property type="component" value="Unassembled WGS sequence"/>
</dbReference>
<keyword evidence="5 8" id="KW-0012">Acyltransferase</keyword>
<dbReference type="EMBL" id="JBCAUS010000002">
    <property type="protein sequence ID" value="MEL4304426.1"/>
    <property type="molecule type" value="Genomic_DNA"/>
</dbReference>
<comment type="caution">
    <text evidence="8">The sequence shown here is derived from an EMBL/GenBank/DDBJ whole genome shotgun (WGS) entry which is preliminary data.</text>
</comment>
<dbReference type="InterPro" id="IPR038740">
    <property type="entry name" value="BioF2-like_GNAT_dom"/>
</dbReference>
<dbReference type="RefSeq" id="WP_342126150.1">
    <property type="nucleotide sequence ID" value="NZ_JBCAUS010000002.1"/>
</dbReference>
<feature type="domain" description="BioF2-like acetyltransferase" evidence="7">
    <location>
        <begin position="168"/>
        <end position="296"/>
    </location>
</feature>
<sequence length="342" mass="40335">MSEIIIRELREDEIHLWDDIVAQSPQGTIVHEISWLRIIEKHTNSNLHLLIGCLGSEIIAAIPLFSKKKYFLNGFYSPISGAMIQHLGPIFPNYDSLKQDKKEYYFREFCLKLDHYLNSNKKSDFILIETSPNLLDARPFVWNRYDVTPKYNYVKNIEDLDSTWNDLKKQIRKNILNCEKNDVEVYEGNLEDYNFIIESLSRRLSEQEVELPPSKDYFLDLYHKYYPDNLKIFMAKYDGNPVTGIIATTYKDKISIWVGATRTDTKGIYPVDLIQWKIMEWGHKMGYKYCEIQGANMPSISYFKSRYNFDLEIYYSAKKENRKVKIALQFKKLYGVVEGLIK</sequence>
<dbReference type="SUPFAM" id="SSF55729">
    <property type="entry name" value="Acyl-CoA N-acyltransferases (Nat)"/>
    <property type="match status" value="1"/>
</dbReference>
<protein>
    <submittedName>
        <fullName evidence="8">GNAT family N-acetyltransferase</fullName>
        <ecNumber evidence="8">2.3.1.-</ecNumber>
    </submittedName>
</protein>
<keyword evidence="6" id="KW-0961">Cell wall biogenesis/degradation</keyword>
<dbReference type="Pfam" id="PF13480">
    <property type="entry name" value="Acetyltransf_6"/>
    <property type="match status" value="1"/>
</dbReference>
<evidence type="ECO:0000313" key="9">
    <source>
        <dbReference type="Proteomes" id="UP001396646"/>
    </source>
</evidence>
<evidence type="ECO:0000256" key="4">
    <source>
        <dbReference type="ARBA" id="ARBA00022984"/>
    </source>
</evidence>
<organism evidence="8 9">
    <name type="scientific">Methanococcoides cohabitans</name>
    <dbReference type="NCBI Taxonomy" id="3136559"/>
    <lineage>
        <taxon>Archaea</taxon>
        <taxon>Methanobacteriati</taxon>
        <taxon>Methanobacteriota</taxon>
        <taxon>Stenosarchaea group</taxon>
        <taxon>Methanomicrobia</taxon>
        <taxon>Methanosarcinales</taxon>
        <taxon>Methanosarcinaceae</taxon>
        <taxon>Methanococcoides</taxon>
    </lineage>
</organism>
<dbReference type="PANTHER" id="PTHR36174">
    <property type="entry name" value="LIPID II:GLYCINE GLYCYLTRANSFERASE"/>
    <property type="match status" value="1"/>
</dbReference>
<accession>A0ABU9KPV6</accession>
<keyword evidence="2 8" id="KW-0808">Transferase</keyword>
<evidence type="ECO:0000259" key="7">
    <source>
        <dbReference type="Pfam" id="PF13480"/>
    </source>
</evidence>
<dbReference type="PANTHER" id="PTHR36174:SF1">
    <property type="entry name" value="LIPID II:GLYCINE GLYCYLTRANSFERASE"/>
    <property type="match status" value="1"/>
</dbReference>
<dbReference type="InterPro" id="IPR016181">
    <property type="entry name" value="Acyl_CoA_acyltransferase"/>
</dbReference>
<keyword evidence="9" id="KW-1185">Reference proteome</keyword>
<keyword evidence="4" id="KW-0573">Peptidoglycan synthesis</keyword>
<evidence type="ECO:0000256" key="3">
    <source>
        <dbReference type="ARBA" id="ARBA00022960"/>
    </source>
</evidence>